<evidence type="ECO:0000313" key="2">
    <source>
        <dbReference type="Proteomes" id="UP000318017"/>
    </source>
</evidence>
<keyword evidence="2" id="KW-1185">Reference proteome</keyword>
<protein>
    <submittedName>
        <fullName evidence="1">Uncharacterized protein</fullName>
    </submittedName>
</protein>
<evidence type="ECO:0000313" key="1">
    <source>
        <dbReference type="EMBL" id="QDV21820.1"/>
    </source>
</evidence>
<organism evidence="1 2">
    <name type="scientific">Aureliella helgolandensis</name>
    <dbReference type="NCBI Taxonomy" id="2527968"/>
    <lineage>
        <taxon>Bacteria</taxon>
        <taxon>Pseudomonadati</taxon>
        <taxon>Planctomycetota</taxon>
        <taxon>Planctomycetia</taxon>
        <taxon>Pirellulales</taxon>
        <taxon>Pirellulaceae</taxon>
        <taxon>Aureliella</taxon>
    </lineage>
</organism>
<proteinExistence type="predicted"/>
<name>A0A518FZU2_9BACT</name>
<dbReference type="Proteomes" id="UP000318017">
    <property type="component" value="Chromosome"/>
</dbReference>
<accession>A0A518FZU2</accession>
<gene>
    <name evidence="1" type="ORF">Q31a_00990</name>
</gene>
<reference evidence="1 2" key="1">
    <citation type="submission" date="2019-02" db="EMBL/GenBank/DDBJ databases">
        <title>Deep-cultivation of Planctomycetes and their phenomic and genomic characterization uncovers novel biology.</title>
        <authorList>
            <person name="Wiegand S."/>
            <person name="Jogler M."/>
            <person name="Boedeker C."/>
            <person name="Pinto D."/>
            <person name="Vollmers J."/>
            <person name="Rivas-Marin E."/>
            <person name="Kohn T."/>
            <person name="Peeters S.H."/>
            <person name="Heuer A."/>
            <person name="Rast P."/>
            <person name="Oberbeckmann S."/>
            <person name="Bunk B."/>
            <person name="Jeske O."/>
            <person name="Meyerdierks A."/>
            <person name="Storesund J.E."/>
            <person name="Kallscheuer N."/>
            <person name="Luecker S."/>
            <person name="Lage O.M."/>
            <person name="Pohl T."/>
            <person name="Merkel B.J."/>
            <person name="Hornburger P."/>
            <person name="Mueller R.-W."/>
            <person name="Bruemmer F."/>
            <person name="Labrenz M."/>
            <person name="Spormann A.M."/>
            <person name="Op den Camp H."/>
            <person name="Overmann J."/>
            <person name="Amann R."/>
            <person name="Jetten M.S.M."/>
            <person name="Mascher T."/>
            <person name="Medema M.H."/>
            <person name="Devos D.P."/>
            <person name="Kaster A.-K."/>
            <person name="Ovreas L."/>
            <person name="Rohde M."/>
            <person name="Galperin M.Y."/>
            <person name="Jogler C."/>
        </authorList>
    </citation>
    <scope>NUCLEOTIDE SEQUENCE [LARGE SCALE GENOMIC DNA]</scope>
    <source>
        <strain evidence="1 2">Q31a</strain>
    </source>
</reference>
<sequence length="38" mass="4416">MHAFDFTDANKVTSPQATILTNIFTAILFFDEPYERHI</sequence>
<dbReference type="AlphaFoldDB" id="A0A518FZU2"/>
<dbReference type="EMBL" id="CP036298">
    <property type="protein sequence ID" value="QDV21820.1"/>
    <property type="molecule type" value="Genomic_DNA"/>
</dbReference>
<dbReference type="KEGG" id="ahel:Q31a_00990"/>